<dbReference type="OrthoDB" id="3800509at2759"/>
<evidence type="ECO:0000313" key="1">
    <source>
        <dbReference type="EMBL" id="KAF2818989.1"/>
    </source>
</evidence>
<sequence length="362" mass="41081">MTQVSTTKSTAPQVQNAAQQALQITELLENILLRLGHRNVLYNAQAVSPVWRNCITGSQPIKKSCLLQPVVADENTTEDKLYMSFADPLALTRVPQHIHDLFLQHLGTVNPSLANMRKFVLSDPSQNFDTYRDVIRTAFDHCTPEIDRFDVNCGPNAKHQTQIHQLRREALNPFLRKHLWPQNRCYWTGYGSHALLSIHGRMAEVLGGETGYPVLHRLINIMHESILMCATASWIDCTLTTPAVKTLTLCVPPFPFQRSLPTRPHHSQTVHLESGLYVRDALMLIADVAIDLFKEYEGEKIREIETNKVMTKWADNAYMTCEPTEEDRQRSISAVRKRMEPVISTAEDLQRLLKPALPVPSS</sequence>
<organism evidence="1 2">
    <name type="scientific">Ophiobolus disseminans</name>
    <dbReference type="NCBI Taxonomy" id="1469910"/>
    <lineage>
        <taxon>Eukaryota</taxon>
        <taxon>Fungi</taxon>
        <taxon>Dikarya</taxon>
        <taxon>Ascomycota</taxon>
        <taxon>Pezizomycotina</taxon>
        <taxon>Dothideomycetes</taxon>
        <taxon>Pleosporomycetidae</taxon>
        <taxon>Pleosporales</taxon>
        <taxon>Pleosporineae</taxon>
        <taxon>Phaeosphaeriaceae</taxon>
        <taxon>Ophiobolus</taxon>
    </lineage>
</organism>
<gene>
    <name evidence="1" type="ORF">CC86DRAFT_375414</name>
</gene>
<evidence type="ECO:0000313" key="2">
    <source>
        <dbReference type="Proteomes" id="UP000799424"/>
    </source>
</evidence>
<keyword evidence="2" id="KW-1185">Reference proteome</keyword>
<protein>
    <recommendedName>
        <fullName evidence="3">F-box domain-containing protein</fullName>
    </recommendedName>
</protein>
<proteinExistence type="predicted"/>
<reference evidence="1" key="1">
    <citation type="journal article" date="2020" name="Stud. Mycol.">
        <title>101 Dothideomycetes genomes: a test case for predicting lifestyles and emergence of pathogens.</title>
        <authorList>
            <person name="Haridas S."/>
            <person name="Albert R."/>
            <person name="Binder M."/>
            <person name="Bloem J."/>
            <person name="Labutti K."/>
            <person name="Salamov A."/>
            <person name="Andreopoulos B."/>
            <person name="Baker S."/>
            <person name="Barry K."/>
            <person name="Bills G."/>
            <person name="Bluhm B."/>
            <person name="Cannon C."/>
            <person name="Castanera R."/>
            <person name="Culley D."/>
            <person name="Daum C."/>
            <person name="Ezra D."/>
            <person name="Gonzalez J."/>
            <person name="Henrissat B."/>
            <person name="Kuo A."/>
            <person name="Liang C."/>
            <person name="Lipzen A."/>
            <person name="Lutzoni F."/>
            <person name="Magnuson J."/>
            <person name="Mondo S."/>
            <person name="Nolan M."/>
            <person name="Ohm R."/>
            <person name="Pangilinan J."/>
            <person name="Park H.-J."/>
            <person name="Ramirez L."/>
            <person name="Alfaro M."/>
            <person name="Sun H."/>
            <person name="Tritt A."/>
            <person name="Yoshinaga Y."/>
            <person name="Zwiers L.-H."/>
            <person name="Turgeon B."/>
            <person name="Goodwin S."/>
            <person name="Spatafora J."/>
            <person name="Crous P."/>
            <person name="Grigoriev I."/>
        </authorList>
    </citation>
    <scope>NUCLEOTIDE SEQUENCE</scope>
    <source>
        <strain evidence="1">CBS 113818</strain>
    </source>
</reference>
<dbReference type="AlphaFoldDB" id="A0A6A6ZE35"/>
<evidence type="ECO:0008006" key="3">
    <source>
        <dbReference type="Google" id="ProtNLM"/>
    </source>
</evidence>
<accession>A0A6A6ZE35</accession>
<dbReference type="Proteomes" id="UP000799424">
    <property type="component" value="Unassembled WGS sequence"/>
</dbReference>
<name>A0A6A6ZE35_9PLEO</name>
<dbReference type="EMBL" id="MU006247">
    <property type="protein sequence ID" value="KAF2818989.1"/>
    <property type="molecule type" value="Genomic_DNA"/>
</dbReference>